<feature type="DNA-binding region" description="H-T-H motif" evidence="2">
    <location>
        <begin position="27"/>
        <end position="46"/>
    </location>
</feature>
<proteinExistence type="predicted"/>
<dbReference type="Gene3D" id="1.10.357.10">
    <property type="entry name" value="Tetracycline Repressor, domain 2"/>
    <property type="match status" value="1"/>
</dbReference>
<evidence type="ECO:0000256" key="2">
    <source>
        <dbReference type="PROSITE-ProRule" id="PRU00335"/>
    </source>
</evidence>
<evidence type="ECO:0000256" key="1">
    <source>
        <dbReference type="ARBA" id="ARBA00023125"/>
    </source>
</evidence>
<dbReference type="PANTHER" id="PTHR43479">
    <property type="entry name" value="ACREF/ENVCD OPERON REPRESSOR-RELATED"/>
    <property type="match status" value="1"/>
</dbReference>
<dbReference type="SUPFAM" id="SSF46689">
    <property type="entry name" value="Homeodomain-like"/>
    <property type="match status" value="1"/>
</dbReference>
<accession>A0A6N3EUU5</accession>
<gene>
    <name evidence="4" type="primary">yttP</name>
    <name evidence="4" type="ORF">VRLFYP33_00222</name>
</gene>
<sequence>MAESTKDKIINTTYRLMLNNDDISSITVRMIAAEADVNVALVNYHFKNKENLFNEVINQILIRAKEFFKLLEDEKTPPRKRLFDFLLQYQQHLAKHKKFIFYLFSSKQTFPTQMTYLKFLRTQGVAKIMSHVALLIKEQQPDASDEAIRNMTKFTFSHLISILVFPVIYSASINEGVKTMKDVFISPEETKASLHFFFDTYFPECEIESKHKM</sequence>
<dbReference type="InterPro" id="IPR009057">
    <property type="entry name" value="Homeodomain-like_sf"/>
</dbReference>
<dbReference type="EMBL" id="CACRUX010000083">
    <property type="protein sequence ID" value="VYU43568.1"/>
    <property type="molecule type" value="Genomic_DNA"/>
</dbReference>
<reference evidence="4" key="1">
    <citation type="submission" date="2019-11" db="EMBL/GenBank/DDBJ databases">
        <authorList>
            <person name="Feng L."/>
        </authorList>
    </citation>
    <scope>NUCLEOTIDE SEQUENCE</scope>
    <source>
        <strain evidence="4">VrattiLFYP33</strain>
    </source>
</reference>
<dbReference type="AlphaFoldDB" id="A0A6N3EUU5"/>
<evidence type="ECO:0000259" key="3">
    <source>
        <dbReference type="PROSITE" id="PS50977"/>
    </source>
</evidence>
<name>A0A6N3EUU5_9FIRM</name>
<organism evidence="4">
    <name type="scientific">Veillonella ratti</name>
    <dbReference type="NCBI Taxonomy" id="103892"/>
    <lineage>
        <taxon>Bacteria</taxon>
        <taxon>Bacillati</taxon>
        <taxon>Bacillota</taxon>
        <taxon>Negativicutes</taxon>
        <taxon>Veillonellales</taxon>
        <taxon>Veillonellaceae</taxon>
        <taxon>Veillonella</taxon>
    </lineage>
</organism>
<dbReference type="InterPro" id="IPR001647">
    <property type="entry name" value="HTH_TetR"/>
</dbReference>
<dbReference type="InterPro" id="IPR050624">
    <property type="entry name" value="HTH-type_Tx_Regulator"/>
</dbReference>
<evidence type="ECO:0000313" key="4">
    <source>
        <dbReference type="EMBL" id="VYU43568.1"/>
    </source>
</evidence>
<dbReference type="Pfam" id="PF00440">
    <property type="entry name" value="TetR_N"/>
    <property type="match status" value="1"/>
</dbReference>
<dbReference type="PANTHER" id="PTHR43479:SF11">
    <property type="entry name" value="ACREF_ENVCD OPERON REPRESSOR-RELATED"/>
    <property type="match status" value="1"/>
</dbReference>
<protein>
    <submittedName>
        <fullName evidence="4">Putative HTH-type transcriptional regulator YttP</fullName>
    </submittedName>
</protein>
<keyword evidence="1 2" id="KW-0238">DNA-binding</keyword>
<dbReference type="GO" id="GO:0003677">
    <property type="term" value="F:DNA binding"/>
    <property type="evidence" value="ECO:0007669"/>
    <property type="project" value="UniProtKB-UniRule"/>
</dbReference>
<dbReference type="PROSITE" id="PS50977">
    <property type="entry name" value="HTH_TETR_2"/>
    <property type="match status" value="1"/>
</dbReference>
<dbReference type="RefSeq" id="WP_021840311.1">
    <property type="nucleotide sequence ID" value="NZ_CACRUX010000083.1"/>
</dbReference>
<feature type="domain" description="HTH tetR-type" evidence="3">
    <location>
        <begin position="3"/>
        <end position="64"/>
    </location>
</feature>